<dbReference type="Proteomes" id="UP000499080">
    <property type="component" value="Unassembled WGS sequence"/>
</dbReference>
<evidence type="ECO:0000313" key="2">
    <source>
        <dbReference type="Proteomes" id="UP000499080"/>
    </source>
</evidence>
<accession>A0A4Y1ZM36</accession>
<dbReference type="AlphaFoldDB" id="A0A4Y1ZM36"/>
<comment type="caution">
    <text evidence="1">The sequence shown here is derived from an EMBL/GenBank/DDBJ whole genome shotgun (WGS) entry which is preliminary data.</text>
</comment>
<evidence type="ECO:0000313" key="1">
    <source>
        <dbReference type="EMBL" id="GBL56912.1"/>
    </source>
</evidence>
<proteinExistence type="predicted"/>
<reference evidence="1 2" key="1">
    <citation type="journal article" date="2019" name="Sci. Rep.">
        <title>Orb-weaving spider Araneus ventricosus genome elucidates the spidroin gene catalogue.</title>
        <authorList>
            <person name="Kono N."/>
            <person name="Nakamura H."/>
            <person name="Ohtoshi R."/>
            <person name="Moran D.A.P."/>
            <person name="Shinohara A."/>
            <person name="Yoshida Y."/>
            <person name="Fujiwara M."/>
            <person name="Mori M."/>
            <person name="Tomita M."/>
            <person name="Arakawa K."/>
        </authorList>
    </citation>
    <scope>NUCLEOTIDE SEQUENCE [LARGE SCALE GENOMIC DNA]</scope>
</reference>
<organism evidence="1 2">
    <name type="scientific">Araneus ventricosus</name>
    <name type="common">Orbweaver spider</name>
    <name type="synonym">Epeira ventricosa</name>
    <dbReference type="NCBI Taxonomy" id="182803"/>
    <lineage>
        <taxon>Eukaryota</taxon>
        <taxon>Metazoa</taxon>
        <taxon>Ecdysozoa</taxon>
        <taxon>Arthropoda</taxon>
        <taxon>Chelicerata</taxon>
        <taxon>Arachnida</taxon>
        <taxon>Araneae</taxon>
        <taxon>Araneomorphae</taxon>
        <taxon>Entelegynae</taxon>
        <taxon>Araneoidea</taxon>
        <taxon>Araneidae</taxon>
        <taxon>Araneus</taxon>
    </lineage>
</organism>
<dbReference type="EMBL" id="BGPR01075713">
    <property type="protein sequence ID" value="GBL56912.1"/>
    <property type="molecule type" value="Genomic_DNA"/>
</dbReference>
<name>A0A4Y1ZM36_ARAVE</name>
<gene>
    <name evidence="1" type="ORF">AVEN_23851_1</name>
</gene>
<protein>
    <submittedName>
        <fullName evidence="1">Uncharacterized protein</fullName>
    </submittedName>
</protein>
<keyword evidence="2" id="KW-1185">Reference proteome</keyword>
<sequence>HEGYFGTDLVMLNYSQMKRTPELEPPLQTSEPHQPALVWTVMVNRSFTVTPKMSAAGRIPPQG</sequence>
<feature type="non-terminal residue" evidence="1">
    <location>
        <position position="1"/>
    </location>
</feature>